<dbReference type="Proteomes" id="UP001176806">
    <property type="component" value="Unassembled WGS sequence"/>
</dbReference>
<comment type="caution">
    <text evidence="2">The sequence shown here is derived from an EMBL/GenBank/DDBJ whole genome shotgun (WGS) entry which is preliminary data.</text>
</comment>
<dbReference type="NCBIfam" id="TIGR04183">
    <property type="entry name" value="Por_Secre_tail"/>
    <property type="match status" value="1"/>
</dbReference>
<reference evidence="2" key="1">
    <citation type="submission" date="2023-07" db="EMBL/GenBank/DDBJ databases">
        <title>Two novel species in the genus Flavivirga.</title>
        <authorList>
            <person name="Kwon K."/>
        </authorList>
    </citation>
    <scope>NUCLEOTIDE SEQUENCE</scope>
    <source>
        <strain evidence="2">KACC 14158</strain>
    </source>
</reference>
<gene>
    <name evidence="2" type="ORF">Q4Q40_00930</name>
</gene>
<protein>
    <submittedName>
        <fullName evidence="2">T9SS type A sorting domain-containing protein</fullName>
    </submittedName>
</protein>
<dbReference type="InterPro" id="IPR026444">
    <property type="entry name" value="Secre_tail"/>
</dbReference>
<evidence type="ECO:0000313" key="2">
    <source>
        <dbReference type="EMBL" id="MDO5972731.1"/>
    </source>
</evidence>
<accession>A0ABT8WIC9</accession>
<dbReference type="EMBL" id="JAUOEL010000001">
    <property type="protein sequence ID" value="MDO5972731.1"/>
    <property type="molecule type" value="Genomic_DNA"/>
</dbReference>
<organism evidence="2 3">
    <name type="scientific">Flavivirga jejuensis</name>
    <dbReference type="NCBI Taxonomy" id="870487"/>
    <lineage>
        <taxon>Bacteria</taxon>
        <taxon>Pseudomonadati</taxon>
        <taxon>Bacteroidota</taxon>
        <taxon>Flavobacteriia</taxon>
        <taxon>Flavobacteriales</taxon>
        <taxon>Flavobacteriaceae</taxon>
        <taxon>Flavivirga</taxon>
    </lineage>
</organism>
<proteinExistence type="predicted"/>
<dbReference type="RefSeq" id="WP_303299793.1">
    <property type="nucleotide sequence ID" value="NZ_BAABDA010000042.1"/>
</dbReference>
<evidence type="ECO:0000313" key="3">
    <source>
        <dbReference type="Proteomes" id="UP001176806"/>
    </source>
</evidence>
<name>A0ABT8WIC9_9FLAO</name>
<keyword evidence="1" id="KW-0732">Signal</keyword>
<sequence>MKKITPLKSLTFLIACFCVVTFGYGQSIFTNPITGTNPNTNNPYTTGQTIDANITVSGISRGAGISGNNASNRYNARSWNSGSIDLTAYFEFTITPNSGYEIDFSNFVYTSQRSNTSISNFAFRSSIDGYTSDIGTPLFNGATIDLSDTAYQNITSAITFRFYAWGAGDANNTFSINSFTFNGTVVLPTCAGTTTTWNGSAWDNGAPDITMPAIINGNYSVNNITSFSACSLTVNTGFILDVANTGFIEIENDVIVDGTLSVQTQGSFVQNDSGGTFTVNPSGTAFVNKTTATKQNWYYYTYWSSPVSGETIADAFPNVDGDRRFWFDASNYEDFNGDGVDDNGGGWTYALGGDVMSPGVGYTAASGRLGLYPGSDNASFTGPFNTGDIITSISYNGSNITGSWNLIGNPYPSAVDFIAFQAANSTVIDGTAYFWSQASPPDAANPGNQNINFSSNDYATYVVGTGGTAGASTFTPTQYIPSGQGFFIASLSSGNATFTNAMRMADATSNTQFFKNSNSKKNASSIANKLWINLTSDNGVFNQILIGYVPGATNENDGLKYDAPKLLSNEAAILYSKIENSTKPFVVQGKAINSLDSDETIKLGFKTSIDIATLYKLSIADFQGDFLTNNPIYLKDNLLNKLHDLSASDYSFTSEVGEFNSRFEIVFNANALSTETNTLDSKSLEIVDLGKNRVQFNASNNLTIKTVDIFDLLGRQIYSLKGTSNSETYSLSNFNSAIYIAKVALSNGAIITKKAIKK</sequence>
<evidence type="ECO:0000256" key="1">
    <source>
        <dbReference type="ARBA" id="ARBA00022729"/>
    </source>
</evidence>
<keyword evidence="3" id="KW-1185">Reference proteome</keyword>